<evidence type="ECO:0000313" key="2">
    <source>
        <dbReference type="EMBL" id="RHY04378.1"/>
    </source>
</evidence>
<sequence>MGAGASFEVFAPGELEGEMQAMDVATSSSSSWEMFKAGYDTIVHTIIRPPRRHEYSEGVALGPTCFDADDGTTISRRDFTTLNAHNEALRCSVWDSEAGRVTTAQSSDIGWQIPSFVVSAGIALLRSTIKRTAGFDLHAVAPRDGIAHASVPAVFVHGVQDSFVPVRHSSEKASSTGGRPHVVYTVSVFAPAHLFAQLPPAASNVFGVKEKESEGRLSQDTVPGDEQHEIKSLWQSFRAQTKRAPTQRRSSWFGGAWRQNATGGAPPKGETTDAWNDLAMTKYDSDDSECAQVVVLSHGVQEDAATFEVGRRFHDIKLLLTKLSALPGGLPYDLQTIRTAIGSKLVYSTKLGTARLDERVQLLNATLQVVCSSWTLWNHPMVLQFLSLQDVSMMSKQ</sequence>
<dbReference type="SUPFAM" id="SSF64268">
    <property type="entry name" value="PX domain"/>
    <property type="match status" value="1"/>
</dbReference>
<evidence type="ECO:0000256" key="1">
    <source>
        <dbReference type="SAM" id="MobiDB-lite"/>
    </source>
</evidence>
<dbReference type="AlphaFoldDB" id="A0A397AEX9"/>
<comment type="caution">
    <text evidence="2">The sequence shown here is derived from an EMBL/GenBank/DDBJ whole genome shotgun (WGS) entry which is preliminary data.</text>
</comment>
<dbReference type="Proteomes" id="UP000265427">
    <property type="component" value="Unassembled WGS sequence"/>
</dbReference>
<feature type="region of interest" description="Disordered" evidence="1">
    <location>
        <begin position="242"/>
        <end position="271"/>
    </location>
</feature>
<name>A0A397AEX9_APHAT</name>
<dbReference type="EMBL" id="QUSZ01006852">
    <property type="protein sequence ID" value="RHY04378.1"/>
    <property type="molecule type" value="Genomic_DNA"/>
</dbReference>
<dbReference type="InterPro" id="IPR036871">
    <property type="entry name" value="PX_dom_sf"/>
</dbReference>
<dbReference type="PANTHER" id="PTHR43358:SF4">
    <property type="entry name" value="ALPHA_BETA HYDROLASE FOLD-1 DOMAIN-CONTAINING PROTEIN"/>
    <property type="match status" value="1"/>
</dbReference>
<protein>
    <recommendedName>
        <fullName evidence="4">Serine hydrolase FSH domain-containing protein</fullName>
    </recommendedName>
</protein>
<organism evidence="2 3">
    <name type="scientific">Aphanomyces astaci</name>
    <name type="common">Crayfish plague agent</name>
    <dbReference type="NCBI Taxonomy" id="112090"/>
    <lineage>
        <taxon>Eukaryota</taxon>
        <taxon>Sar</taxon>
        <taxon>Stramenopiles</taxon>
        <taxon>Oomycota</taxon>
        <taxon>Saprolegniomycetes</taxon>
        <taxon>Saprolegniales</taxon>
        <taxon>Verrucalvaceae</taxon>
        <taxon>Aphanomyces</taxon>
    </lineage>
</organism>
<evidence type="ECO:0008006" key="4">
    <source>
        <dbReference type="Google" id="ProtNLM"/>
    </source>
</evidence>
<dbReference type="PANTHER" id="PTHR43358">
    <property type="entry name" value="ALPHA/BETA-HYDROLASE"/>
    <property type="match status" value="1"/>
</dbReference>
<proteinExistence type="predicted"/>
<accession>A0A397AEX9</accession>
<evidence type="ECO:0000313" key="3">
    <source>
        <dbReference type="Proteomes" id="UP000265427"/>
    </source>
</evidence>
<reference evidence="2 3" key="1">
    <citation type="submission" date="2018-08" db="EMBL/GenBank/DDBJ databases">
        <title>Aphanomyces genome sequencing and annotation.</title>
        <authorList>
            <person name="Minardi D."/>
            <person name="Oidtmann B."/>
            <person name="Van Der Giezen M."/>
            <person name="Studholme D.J."/>
        </authorList>
    </citation>
    <scope>NUCLEOTIDE SEQUENCE [LARGE SCALE GENOMIC DNA]</scope>
    <source>
        <strain evidence="2 3">Kv</strain>
    </source>
</reference>
<dbReference type="VEuPathDB" id="FungiDB:H257_02998"/>
<gene>
    <name evidence="2" type="ORF">DYB36_000900</name>
</gene>
<dbReference type="GO" id="GO:0035091">
    <property type="term" value="F:phosphatidylinositol binding"/>
    <property type="evidence" value="ECO:0007669"/>
    <property type="project" value="InterPro"/>
</dbReference>
<dbReference type="InterPro" id="IPR052920">
    <property type="entry name" value="DNA-binding_regulatory"/>
</dbReference>
<dbReference type="Gene3D" id="3.30.1520.10">
    <property type="entry name" value="Phox-like domain"/>
    <property type="match status" value="1"/>
</dbReference>